<organism evidence="1 2">
    <name type="scientific">Heterorhabditis bacteriophora</name>
    <name type="common">Entomopathogenic nematode worm</name>
    <dbReference type="NCBI Taxonomy" id="37862"/>
    <lineage>
        <taxon>Eukaryota</taxon>
        <taxon>Metazoa</taxon>
        <taxon>Ecdysozoa</taxon>
        <taxon>Nematoda</taxon>
        <taxon>Chromadorea</taxon>
        <taxon>Rhabditida</taxon>
        <taxon>Rhabditina</taxon>
        <taxon>Rhabditomorpha</taxon>
        <taxon>Strongyloidea</taxon>
        <taxon>Heterorhabditidae</taxon>
        <taxon>Heterorhabditis</taxon>
    </lineage>
</organism>
<keyword evidence="1" id="KW-1185">Reference proteome</keyword>
<sequence length="54" mass="6328">MTIYRQRTTNFCISNDVAYRNTVLGDFLRIHWRVDVTLVATNSNFNTILTSIVY</sequence>
<name>A0A1I7W9E3_HETBA</name>
<accession>A0A1I7W9E3</accession>
<proteinExistence type="predicted"/>
<dbReference type="Proteomes" id="UP000095283">
    <property type="component" value="Unplaced"/>
</dbReference>
<dbReference type="AlphaFoldDB" id="A0A1I7W9E3"/>
<reference evidence="2" key="1">
    <citation type="submission" date="2016-11" db="UniProtKB">
        <authorList>
            <consortium name="WormBaseParasite"/>
        </authorList>
    </citation>
    <scope>IDENTIFICATION</scope>
</reference>
<dbReference type="WBParaSite" id="Hba_01273">
    <property type="protein sequence ID" value="Hba_01273"/>
    <property type="gene ID" value="Hba_01273"/>
</dbReference>
<evidence type="ECO:0000313" key="1">
    <source>
        <dbReference type="Proteomes" id="UP000095283"/>
    </source>
</evidence>
<protein>
    <submittedName>
        <fullName evidence="2">Uncharacterized protein</fullName>
    </submittedName>
</protein>
<evidence type="ECO:0000313" key="2">
    <source>
        <dbReference type="WBParaSite" id="Hba_01273"/>
    </source>
</evidence>